<dbReference type="AlphaFoldDB" id="A0A0V0QKD8"/>
<dbReference type="InterPro" id="IPR050216">
    <property type="entry name" value="LRR_domain-containing"/>
</dbReference>
<dbReference type="InterPro" id="IPR002110">
    <property type="entry name" value="Ankyrin_rpt"/>
</dbReference>
<feature type="compositionally biased region" description="Low complexity" evidence="3">
    <location>
        <begin position="588"/>
        <end position="604"/>
    </location>
</feature>
<dbReference type="InterPro" id="IPR055414">
    <property type="entry name" value="LRR_R13L4/SHOC2-like"/>
</dbReference>
<keyword evidence="2" id="KW-0677">Repeat</keyword>
<feature type="region of interest" description="Disordered" evidence="3">
    <location>
        <begin position="588"/>
        <end position="610"/>
    </location>
</feature>
<keyword evidence="6" id="KW-1185">Reference proteome</keyword>
<dbReference type="Pfam" id="PF23598">
    <property type="entry name" value="LRR_14"/>
    <property type="match status" value="1"/>
</dbReference>
<dbReference type="InterPro" id="IPR036770">
    <property type="entry name" value="Ankyrin_rpt-contain_sf"/>
</dbReference>
<dbReference type="EMBL" id="LDAU01000154">
    <property type="protein sequence ID" value="KRX02679.1"/>
    <property type="molecule type" value="Genomic_DNA"/>
</dbReference>
<dbReference type="Proteomes" id="UP000054937">
    <property type="component" value="Unassembled WGS sequence"/>
</dbReference>
<dbReference type="InParanoid" id="A0A0V0QKD8"/>
<dbReference type="SUPFAM" id="SSF48403">
    <property type="entry name" value="Ankyrin repeat"/>
    <property type="match status" value="1"/>
</dbReference>
<dbReference type="PANTHER" id="PTHR48051:SF36">
    <property type="entry name" value="CASPASE FAMILY P20 DOMAIN-CONTAINING PROTEIN"/>
    <property type="match status" value="1"/>
</dbReference>
<evidence type="ECO:0000256" key="2">
    <source>
        <dbReference type="ARBA" id="ARBA00022737"/>
    </source>
</evidence>
<reference evidence="5 6" key="1">
    <citation type="journal article" date="2015" name="Sci. Rep.">
        <title>Genome of the facultative scuticociliatosis pathogen Pseudocohnilembus persalinus provides insight into its virulence through horizontal gene transfer.</title>
        <authorList>
            <person name="Xiong J."/>
            <person name="Wang G."/>
            <person name="Cheng J."/>
            <person name="Tian M."/>
            <person name="Pan X."/>
            <person name="Warren A."/>
            <person name="Jiang C."/>
            <person name="Yuan D."/>
            <person name="Miao W."/>
        </authorList>
    </citation>
    <scope>NUCLEOTIDE SEQUENCE [LARGE SCALE GENOMIC DNA]</scope>
    <source>
        <strain evidence="5">36N120E</strain>
    </source>
</reference>
<sequence>MGIDSNKNMNKKVQDFSKFLPKKNNNQLSNFKVQKCNKENKYNMNNILKNNQHVKQLNSKTNGKICNQNIIAQTCSLLENSESDIQITDYEEDNPVSKNGNLRNEKQNNQMNKYQNHKRTSTLVQHDSYICEDKIVQQKFNQNLDYKGKKINFLELDFNTRMHLDLISSLDISDNNFSNFPEQILQLNNLKSLRLDSNKISFLPKQLCELQDLKLLSVFDNNISFLPENIEKLQSLEVLNIARNKLDPFPRQICQLKKLKTLYVFGNEFQFIPNEFQNLSNLKEFSLAWFRHCQPPINAFCQDQIIFSKYPQKSYQIADLLVKLPQLDFNLKNYEGWTPLHIAVQYNQLSAIKWALTKKFIFDFEAKGGKEDLTILQLACIYKRADIIQLLGDKNNISQSCVLELNNQNLSCSQFTQQTPIINKLIRKMEKNYLKNKIDQQIQYNVNEKQDLVLNLNNYQGQFSQQPDIFPKQNINEINIKESTNFKQKIQQNESFFSALRKNNSSKKVDNNLSQQNLLSFRDFEKKINQMVSDKKQQKNRSNQKYINENQLSLQRNSYNNIIDKKQMVQFFDVHQEEQQNLINNGAEQSDSSMEMSIIEQESSTAQPQQQICSLQNLKNKSLTHRPQQIE</sequence>
<dbReference type="InterPro" id="IPR032675">
    <property type="entry name" value="LRR_dom_sf"/>
</dbReference>
<dbReference type="GO" id="GO:0005737">
    <property type="term" value="C:cytoplasm"/>
    <property type="evidence" value="ECO:0007669"/>
    <property type="project" value="TreeGrafter"/>
</dbReference>
<dbReference type="Gene3D" id="3.80.10.10">
    <property type="entry name" value="Ribonuclease Inhibitor"/>
    <property type="match status" value="1"/>
</dbReference>
<name>A0A0V0QKD8_PSEPJ</name>
<dbReference type="Pfam" id="PF12796">
    <property type="entry name" value="Ank_2"/>
    <property type="match status" value="1"/>
</dbReference>
<evidence type="ECO:0000256" key="1">
    <source>
        <dbReference type="ARBA" id="ARBA00022614"/>
    </source>
</evidence>
<feature type="domain" description="Disease resistance R13L4/SHOC-2-like LRR" evidence="4">
    <location>
        <begin position="205"/>
        <end position="290"/>
    </location>
</feature>
<dbReference type="SUPFAM" id="SSF52058">
    <property type="entry name" value="L domain-like"/>
    <property type="match status" value="1"/>
</dbReference>
<dbReference type="PANTHER" id="PTHR48051">
    <property type="match status" value="1"/>
</dbReference>
<proteinExistence type="predicted"/>
<dbReference type="InterPro" id="IPR003591">
    <property type="entry name" value="Leu-rich_rpt_typical-subtyp"/>
</dbReference>
<dbReference type="SMART" id="SM00369">
    <property type="entry name" value="LRR_TYP"/>
    <property type="match status" value="3"/>
</dbReference>
<gene>
    <name evidence="5" type="ORF">PPERSA_12019</name>
</gene>
<comment type="caution">
    <text evidence="5">The sequence shown here is derived from an EMBL/GenBank/DDBJ whole genome shotgun (WGS) entry which is preliminary data.</text>
</comment>
<keyword evidence="1" id="KW-0433">Leucine-rich repeat</keyword>
<dbReference type="Gene3D" id="1.25.40.20">
    <property type="entry name" value="Ankyrin repeat-containing domain"/>
    <property type="match status" value="1"/>
</dbReference>
<evidence type="ECO:0000313" key="5">
    <source>
        <dbReference type="EMBL" id="KRX02679.1"/>
    </source>
</evidence>
<protein>
    <submittedName>
        <fullName evidence="5">Ankyrin repeat-containing domain</fullName>
    </submittedName>
</protein>
<dbReference type="OrthoDB" id="310270at2759"/>
<organism evidence="5 6">
    <name type="scientific">Pseudocohnilembus persalinus</name>
    <name type="common">Ciliate</name>
    <dbReference type="NCBI Taxonomy" id="266149"/>
    <lineage>
        <taxon>Eukaryota</taxon>
        <taxon>Sar</taxon>
        <taxon>Alveolata</taxon>
        <taxon>Ciliophora</taxon>
        <taxon>Intramacronucleata</taxon>
        <taxon>Oligohymenophorea</taxon>
        <taxon>Scuticociliatia</taxon>
        <taxon>Philasterida</taxon>
        <taxon>Pseudocohnilembidae</taxon>
        <taxon>Pseudocohnilembus</taxon>
    </lineage>
</organism>
<dbReference type="SMART" id="SM00248">
    <property type="entry name" value="ANK"/>
    <property type="match status" value="2"/>
</dbReference>
<accession>A0A0V0QKD8</accession>
<evidence type="ECO:0000256" key="3">
    <source>
        <dbReference type="SAM" id="MobiDB-lite"/>
    </source>
</evidence>
<evidence type="ECO:0000259" key="4">
    <source>
        <dbReference type="Pfam" id="PF23598"/>
    </source>
</evidence>
<evidence type="ECO:0000313" key="6">
    <source>
        <dbReference type="Proteomes" id="UP000054937"/>
    </source>
</evidence>